<organism evidence="3 4">
    <name type="scientific">Flavobacterium luteum</name>
    <dbReference type="NCBI Taxonomy" id="2026654"/>
    <lineage>
        <taxon>Bacteria</taxon>
        <taxon>Pseudomonadati</taxon>
        <taxon>Bacteroidota</taxon>
        <taxon>Flavobacteriia</taxon>
        <taxon>Flavobacteriales</taxon>
        <taxon>Flavobacteriaceae</taxon>
        <taxon>Flavobacterium</taxon>
    </lineage>
</organism>
<evidence type="ECO:0000259" key="2">
    <source>
        <dbReference type="Pfam" id="PF23572"/>
    </source>
</evidence>
<dbReference type="Pfam" id="PF23572">
    <property type="entry name" value="GH3_C"/>
    <property type="match status" value="1"/>
</dbReference>
<dbReference type="PANTHER" id="PTHR31901">
    <property type="entry name" value="GH3 DOMAIN-CONTAINING PROTEIN"/>
    <property type="match status" value="1"/>
</dbReference>
<dbReference type="Pfam" id="PF03321">
    <property type="entry name" value="GH3"/>
    <property type="match status" value="1"/>
</dbReference>
<sequence>MPLPIINSIASWVLKQRIHQIELFLKYPNEVQEELLMNLIRSSENTVIGKNYDFDSIKSYQTFTDRVPISTYEDLEPLIEQTRKGEQNILWSTPIKWFAKSSGTTNAKSKFIPVSNEALEDCHYKGSKDLLCMYLNNNENSELFLGKSLRLGGSSQIYENNNSFFGDLSAILIENMPIWAEFSSTPSNRVSLMSEWESKIAAIINETKNENVTSFAGVPSWMLVLMNKILEETGDEDLFEIWPNLEVYFHGGVSFDPYRDQYKKILPNSDFKYYEIYNASEGFFAIQDLNNSSDLLLMLDYGIFYEFIPMDVFDTPNKKAIRLSDVELHKNYAIVITTNGGLWRYLVGDTVRFTSLNPYKIRVTGRTKHHINVFGEELMVENTDRAIAKTCQMTQTEIVDYTVAPIFMKDKNKGSHEWMIEFKKNPDNPVAFQKILDENLQSLNSDYEAKRYNNMTLNPLVLNIARPNLFYDWLKQQDKLGGQHKIPRLSNQRDYLEQLKQMQLILNR</sequence>
<dbReference type="InterPro" id="IPR055378">
    <property type="entry name" value="GH3_C"/>
</dbReference>
<dbReference type="AlphaFoldDB" id="A0A7J5AFL8"/>
<keyword evidence="4" id="KW-1185">Reference proteome</keyword>
<name>A0A7J5AFL8_9FLAO</name>
<gene>
    <name evidence="3" type="ORF">F6464_08565</name>
</gene>
<dbReference type="Proteomes" id="UP000490922">
    <property type="component" value="Unassembled WGS sequence"/>
</dbReference>
<dbReference type="InterPro" id="IPR004993">
    <property type="entry name" value="GH3"/>
</dbReference>
<evidence type="ECO:0000313" key="4">
    <source>
        <dbReference type="Proteomes" id="UP000490922"/>
    </source>
</evidence>
<evidence type="ECO:0000313" key="3">
    <source>
        <dbReference type="EMBL" id="KAB1156238.1"/>
    </source>
</evidence>
<feature type="domain" description="GH3 middle" evidence="1">
    <location>
        <begin position="297"/>
        <end position="366"/>
    </location>
</feature>
<dbReference type="Pfam" id="PF23571">
    <property type="entry name" value="GH3_M"/>
    <property type="match status" value="1"/>
</dbReference>
<dbReference type="InterPro" id="IPR055377">
    <property type="entry name" value="GH3_M"/>
</dbReference>
<proteinExistence type="predicted"/>
<protein>
    <submittedName>
        <fullName evidence="3">GH3 auxin-responsive promoter family protein</fullName>
    </submittedName>
</protein>
<dbReference type="EMBL" id="WAEM01000003">
    <property type="protein sequence ID" value="KAB1156238.1"/>
    <property type="molecule type" value="Genomic_DNA"/>
</dbReference>
<comment type="caution">
    <text evidence="3">The sequence shown here is derived from an EMBL/GenBank/DDBJ whole genome shotgun (WGS) entry which is preliminary data.</text>
</comment>
<dbReference type="GO" id="GO:0005737">
    <property type="term" value="C:cytoplasm"/>
    <property type="evidence" value="ECO:0007669"/>
    <property type="project" value="TreeGrafter"/>
</dbReference>
<evidence type="ECO:0000259" key="1">
    <source>
        <dbReference type="Pfam" id="PF23571"/>
    </source>
</evidence>
<dbReference type="OrthoDB" id="5678283at2"/>
<accession>A0A7J5AFL8</accession>
<feature type="domain" description="GH3 C-terminal" evidence="2">
    <location>
        <begin position="381"/>
        <end position="493"/>
    </location>
</feature>
<dbReference type="PANTHER" id="PTHR31901:SF9">
    <property type="entry name" value="GH3 DOMAIN-CONTAINING PROTEIN"/>
    <property type="match status" value="1"/>
</dbReference>
<dbReference type="GO" id="GO:0016881">
    <property type="term" value="F:acid-amino acid ligase activity"/>
    <property type="evidence" value="ECO:0007669"/>
    <property type="project" value="TreeGrafter"/>
</dbReference>
<reference evidence="3 4" key="1">
    <citation type="submission" date="2019-09" db="EMBL/GenBank/DDBJ databases">
        <title>Flavobacterium sp. nov., isolated from glacier ice.</title>
        <authorList>
            <person name="Liu Q."/>
        </authorList>
    </citation>
    <scope>NUCLEOTIDE SEQUENCE [LARGE SCALE GENOMIC DNA]</scope>
    <source>
        <strain evidence="3 4">NBRC 112527</strain>
    </source>
</reference>
<dbReference type="RefSeq" id="WP_151107390.1">
    <property type="nucleotide sequence ID" value="NZ_WAEM01000003.1"/>
</dbReference>